<dbReference type="RefSeq" id="WP_142455972.1">
    <property type="nucleotide sequence ID" value="NZ_FXTP01000018.1"/>
</dbReference>
<name>A0A521FES6_9BACT</name>
<keyword evidence="2" id="KW-1185">Reference proteome</keyword>
<evidence type="ECO:0000313" key="2">
    <source>
        <dbReference type="Proteomes" id="UP000317557"/>
    </source>
</evidence>
<gene>
    <name evidence="1" type="ORF">SAMN06265219_1182</name>
</gene>
<dbReference type="Proteomes" id="UP000317557">
    <property type="component" value="Unassembled WGS sequence"/>
</dbReference>
<proteinExistence type="predicted"/>
<protein>
    <submittedName>
        <fullName evidence="1">Uncharacterized protein</fullName>
    </submittedName>
</protein>
<reference evidence="1 2" key="1">
    <citation type="submission" date="2017-05" db="EMBL/GenBank/DDBJ databases">
        <authorList>
            <person name="Varghese N."/>
            <person name="Submissions S."/>
        </authorList>
    </citation>
    <scope>NUCLEOTIDE SEQUENCE [LARGE SCALE GENOMIC DNA]</scope>
    <source>
        <strain evidence="1 2">DSM 21985</strain>
    </source>
</reference>
<dbReference type="AlphaFoldDB" id="A0A521FES6"/>
<accession>A0A521FES6</accession>
<evidence type="ECO:0000313" key="1">
    <source>
        <dbReference type="EMBL" id="SMO94619.1"/>
    </source>
</evidence>
<organism evidence="1 2">
    <name type="scientific">Gracilimonas mengyeensis</name>
    <dbReference type="NCBI Taxonomy" id="1302730"/>
    <lineage>
        <taxon>Bacteria</taxon>
        <taxon>Pseudomonadati</taxon>
        <taxon>Balneolota</taxon>
        <taxon>Balneolia</taxon>
        <taxon>Balneolales</taxon>
        <taxon>Balneolaceae</taxon>
        <taxon>Gracilimonas</taxon>
    </lineage>
</organism>
<sequence length="125" mass="14544">MSTFEVQIPIHMPGTRTTDHEMAAELNRGNPKAFRTAQDLLVAAEKLMFKKGGIFSSEKKRQKKFLTLLNQLYSDLMMDPDYIKHREKGEAWVLIIYLANLSMAFPNWQDVYTFLNEAIPTLYNR</sequence>
<dbReference type="EMBL" id="FXTP01000018">
    <property type="protein sequence ID" value="SMO94619.1"/>
    <property type="molecule type" value="Genomic_DNA"/>
</dbReference>